<dbReference type="SFLD" id="SFLDS00003">
    <property type="entry name" value="Haloacid_Dehalogenase"/>
    <property type="match status" value="1"/>
</dbReference>
<dbReference type="GO" id="GO:0016791">
    <property type="term" value="F:phosphatase activity"/>
    <property type="evidence" value="ECO:0007669"/>
    <property type="project" value="UniProtKB-ARBA"/>
</dbReference>
<evidence type="ECO:0000313" key="2">
    <source>
        <dbReference type="EMBL" id="KAF2269973.1"/>
    </source>
</evidence>
<keyword evidence="3" id="KW-1185">Reference proteome</keyword>
<evidence type="ECO:0000313" key="3">
    <source>
        <dbReference type="Proteomes" id="UP000800093"/>
    </source>
</evidence>
<name>A0A9P4NB64_9PLEO</name>
<dbReference type="EMBL" id="ML986580">
    <property type="protein sequence ID" value="KAF2269973.1"/>
    <property type="molecule type" value="Genomic_DNA"/>
</dbReference>
<dbReference type="Proteomes" id="UP000800093">
    <property type="component" value="Unassembled WGS sequence"/>
</dbReference>
<dbReference type="InterPro" id="IPR036412">
    <property type="entry name" value="HAD-like_sf"/>
</dbReference>
<dbReference type="PANTHER" id="PTHR43316:SF9">
    <property type="entry name" value="ACID DEHALOGENASE, PUTATIVE (AFU_ORTHOLOGUE AFUA_6G14460)-RELATED"/>
    <property type="match status" value="1"/>
</dbReference>
<sequence length="248" mass="27773">MSKLTDYQLLSFDVYGTLIDWETGLANALQPLLERSGKTDVDRQFILKTVSEVQNPQEKATPGLKYSDILTKTHPQIASKLGCAAPTPEESRAFGESVGSWPAFPDTVDALKRLGRFYKLVVLSNVDNASFAATNEGPLQGVVFDAVLTAQDIGSYKPDPRNFEYMVREVKERFGVEKEAVLQTAQSQYHDHHPAKRFGLKSVWISRYGSLMGNEQEEVFDWRFATLGEMADAVEKESREMGRGVESR</sequence>
<dbReference type="InterPro" id="IPR023214">
    <property type="entry name" value="HAD_sf"/>
</dbReference>
<dbReference type="PANTHER" id="PTHR43316">
    <property type="entry name" value="HYDROLASE, HALOACID DELAHOGENASE-RELATED"/>
    <property type="match status" value="1"/>
</dbReference>
<dbReference type="Pfam" id="PF00702">
    <property type="entry name" value="Hydrolase"/>
    <property type="match status" value="1"/>
</dbReference>
<dbReference type="InterPro" id="IPR051540">
    <property type="entry name" value="S-2-haloacid_dehalogenase"/>
</dbReference>
<dbReference type="AlphaFoldDB" id="A0A9P4NB64"/>
<dbReference type="SFLD" id="SFLDG01129">
    <property type="entry name" value="C1.5:_HAD__Beta-PGM__Phosphata"/>
    <property type="match status" value="1"/>
</dbReference>
<dbReference type="PRINTS" id="PR00413">
    <property type="entry name" value="HADHALOGNASE"/>
</dbReference>
<comment type="caution">
    <text evidence="2">The sequence shown here is derived from an EMBL/GenBank/DDBJ whole genome shotgun (WGS) entry which is preliminary data.</text>
</comment>
<reference evidence="3" key="1">
    <citation type="journal article" date="2020" name="Stud. Mycol.">
        <title>101 Dothideomycetes genomes: A test case for predicting lifestyles and emergence of pathogens.</title>
        <authorList>
            <person name="Haridas S."/>
            <person name="Albert R."/>
            <person name="Binder M."/>
            <person name="Bloem J."/>
            <person name="LaButti K."/>
            <person name="Salamov A."/>
            <person name="Andreopoulos B."/>
            <person name="Baker S."/>
            <person name="Barry K."/>
            <person name="Bills G."/>
            <person name="Bluhm B."/>
            <person name="Cannon C."/>
            <person name="Castanera R."/>
            <person name="Culley D."/>
            <person name="Daum C."/>
            <person name="Ezra D."/>
            <person name="Gonzalez J."/>
            <person name="Henrissat B."/>
            <person name="Kuo A."/>
            <person name="Liang C."/>
            <person name="Lipzen A."/>
            <person name="Lutzoni F."/>
            <person name="Magnuson J."/>
            <person name="Mondo S."/>
            <person name="Nolan M."/>
            <person name="Ohm R."/>
            <person name="Pangilinan J."/>
            <person name="Park H.-J."/>
            <person name="Ramirez L."/>
            <person name="Alfaro M."/>
            <person name="Sun H."/>
            <person name="Tritt A."/>
            <person name="Yoshinaga Y."/>
            <person name="Zwiers L.-H."/>
            <person name="Turgeon B."/>
            <person name="Goodwin S."/>
            <person name="Spatafora J."/>
            <person name="Crous P."/>
            <person name="Grigoriev I."/>
        </authorList>
    </citation>
    <scope>NUCLEOTIDE SEQUENCE [LARGE SCALE GENOMIC DNA]</scope>
    <source>
        <strain evidence="3">CBS 304.66</strain>
    </source>
</reference>
<dbReference type="OrthoDB" id="444127at2759"/>
<accession>A0A9P4NB64</accession>
<dbReference type="InterPro" id="IPR006439">
    <property type="entry name" value="HAD-SF_hydro_IA"/>
</dbReference>
<proteinExistence type="predicted"/>
<protein>
    <submittedName>
        <fullName evidence="2">Haloacid dehalogenase</fullName>
    </submittedName>
</protein>
<dbReference type="Gene3D" id="1.10.150.750">
    <property type="match status" value="1"/>
</dbReference>
<organism evidence="2 3">
    <name type="scientific">Lojkania enalia</name>
    <dbReference type="NCBI Taxonomy" id="147567"/>
    <lineage>
        <taxon>Eukaryota</taxon>
        <taxon>Fungi</taxon>
        <taxon>Dikarya</taxon>
        <taxon>Ascomycota</taxon>
        <taxon>Pezizomycotina</taxon>
        <taxon>Dothideomycetes</taxon>
        <taxon>Pleosporomycetidae</taxon>
        <taxon>Pleosporales</taxon>
        <taxon>Pleosporales incertae sedis</taxon>
        <taxon>Lojkania</taxon>
    </lineage>
</organism>
<keyword evidence="1" id="KW-0378">Hydrolase</keyword>
<gene>
    <name evidence="2" type="ORF">CC78DRAFT_528500</name>
</gene>
<dbReference type="SUPFAM" id="SSF56784">
    <property type="entry name" value="HAD-like"/>
    <property type="match status" value="1"/>
</dbReference>
<dbReference type="Gene3D" id="3.40.50.1000">
    <property type="entry name" value="HAD superfamily/HAD-like"/>
    <property type="match status" value="1"/>
</dbReference>
<evidence type="ECO:0000256" key="1">
    <source>
        <dbReference type="ARBA" id="ARBA00022801"/>
    </source>
</evidence>